<reference evidence="4 5" key="1">
    <citation type="submission" date="2016-11" db="EMBL/GenBank/DDBJ databases">
        <authorList>
            <person name="Jaros S."/>
            <person name="Januszkiewicz K."/>
            <person name="Wedrychowicz H."/>
        </authorList>
    </citation>
    <scope>NUCLEOTIDE SEQUENCE [LARGE SCALE GENOMIC DNA]</scope>
    <source>
        <strain evidence="4 5">DSM 21758</strain>
    </source>
</reference>
<gene>
    <name evidence="4" type="ORF">SAMN02745163_00983</name>
</gene>
<evidence type="ECO:0000259" key="1">
    <source>
        <dbReference type="Pfam" id="PF00534"/>
    </source>
</evidence>
<evidence type="ECO:0000259" key="3">
    <source>
        <dbReference type="Pfam" id="PF13439"/>
    </source>
</evidence>
<evidence type="ECO:0000313" key="4">
    <source>
        <dbReference type="EMBL" id="SHI90452.1"/>
    </source>
</evidence>
<dbReference type="Gene3D" id="3.90.550.10">
    <property type="entry name" value="Spore Coat Polysaccharide Biosynthesis Protein SpsA, Chain A"/>
    <property type="match status" value="1"/>
</dbReference>
<dbReference type="CDD" id="cd00761">
    <property type="entry name" value="Glyco_tranf_GTA_type"/>
    <property type="match status" value="1"/>
</dbReference>
<dbReference type="Pfam" id="PF13439">
    <property type="entry name" value="Glyco_transf_4"/>
    <property type="match status" value="1"/>
</dbReference>
<protein>
    <submittedName>
        <fullName evidence="4">Glycosyltransferase involved in cell wall bisynthesis</fullName>
    </submittedName>
</protein>
<evidence type="ECO:0000259" key="2">
    <source>
        <dbReference type="Pfam" id="PF00535"/>
    </source>
</evidence>
<dbReference type="AlphaFoldDB" id="A0A1M6EYF3"/>
<organism evidence="4 5">
    <name type="scientific">Clostridium cavendishii DSM 21758</name>
    <dbReference type="NCBI Taxonomy" id="1121302"/>
    <lineage>
        <taxon>Bacteria</taxon>
        <taxon>Bacillati</taxon>
        <taxon>Bacillota</taxon>
        <taxon>Clostridia</taxon>
        <taxon>Eubacteriales</taxon>
        <taxon>Clostridiaceae</taxon>
        <taxon>Clostridium</taxon>
    </lineage>
</organism>
<dbReference type="OrthoDB" id="9766971at2"/>
<dbReference type="InterPro" id="IPR029044">
    <property type="entry name" value="Nucleotide-diphossugar_trans"/>
</dbReference>
<keyword evidence="5" id="KW-1185">Reference proteome</keyword>
<dbReference type="PANTHER" id="PTHR22916">
    <property type="entry name" value="GLYCOSYLTRANSFERASE"/>
    <property type="match status" value="1"/>
</dbReference>
<feature type="domain" description="Glycosyltransferase 2-like" evidence="2">
    <location>
        <begin position="11"/>
        <end position="148"/>
    </location>
</feature>
<accession>A0A1M6EYF3</accession>
<dbReference type="Proteomes" id="UP000184310">
    <property type="component" value="Unassembled WGS sequence"/>
</dbReference>
<dbReference type="InterPro" id="IPR001173">
    <property type="entry name" value="Glyco_trans_2-like"/>
</dbReference>
<keyword evidence="4" id="KW-0808">Transferase</keyword>
<dbReference type="SUPFAM" id="SSF53448">
    <property type="entry name" value="Nucleotide-diphospho-sugar transferases"/>
    <property type="match status" value="1"/>
</dbReference>
<dbReference type="Pfam" id="PF00535">
    <property type="entry name" value="Glycos_transf_2"/>
    <property type="match status" value="1"/>
</dbReference>
<dbReference type="PANTHER" id="PTHR22916:SF3">
    <property type="entry name" value="UDP-GLCNAC:BETAGAL BETA-1,3-N-ACETYLGLUCOSAMINYLTRANSFERASE-LIKE PROTEIN 1"/>
    <property type="match status" value="1"/>
</dbReference>
<evidence type="ECO:0000313" key="5">
    <source>
        <dbReference type="Proteomes" id="UP000184310"/>
    </source>
</evidence>
<dbReference type="Gene3D" id="3.40.50.2000">
    <property type="entry name" value="Glycogen Phosphorylase B"/>
    <property type="match status" value="2"/>
</dbReference>
<name>A0A1M6EYF3_9CLOT</name>
<proteinExistence type="predicted"/>
<dbReference type="GO" id="GO:0016758">
    <property type="term" value="F:hexosyltransferase activity"/>
    <property type="evidence" value="ECO:0007669"/>
    <property type="project" value="UniProtKB-ARBA"/>
</dbReference>
<dbReference type="STRING" id="1121302.SAMN02745163_00983"/>
<feature type="domain" description="Glycosyltransferase subfamily 4-like N-terminal" evidence="3">
    <location>
        <begin position="253"/>
        <end position="402"/>
    </location>
</feature>
<dbReference type="Pfam" id="PF00534">
    <property type="entry name" value="Glycos_transf_1"/>
    <property type="match status" value="1"/>
</dbReference>
<dbReference type="RefSeq" id="WP_072985555.1">
    <property type="nucleotide sequence ID" value="NZ_FQZB01000005.1"/>
</dbReference>
<feature type="domain" description="Glycosyl transferase family 1" evidence="1">
    <location>
        <begin position="409"/>
        <end position="554"/>
    </location>
</feature>
<dbReference type="SUPFAM" id="SSF53756">
    <property type="entry name" value="UDP-Glycosyltransferase/glycogen phosphorylase"/>
    <property type="match status" value="1"/>
</dbReference>
<dbReference type="InterPro" id="IPR001296">
    <property type="entry name" value="Glyco_trans_1"/>
</dbReference>
<dbReference type="InterPro" id="IPR028098">
    <property type="entry name" value="Glyco_trans_4-like_N"/>
</dbReference>
<dbReference type="EMBL" id="FQZB01000005">
    <property type="protein sequence ID" value="SHI90452.1"/>
    <property type="molecule type" value="Genomic_DNA"/>
</dbReference>
<sequence>MSFKRTKNLVSVVISNFNNAPYLEDCLNALLNQTYKNIEIIIVDDCSTDDSKSVINMWIIKNEAKFPNKNFITTVNLSRNVGFSGAVTCGLFHAHGEFIAIHDSDDISDINRIKKQVDYLKKHSELDAVGCNYSTFTNDNPNPTPVNNGLYYGVDNIKEIYARGGNAVCYGTLLFKAEIFDNIGGLTRKINGAEDYEFITKLLPFGIDNINESLYYYRNHDKQRSNEFYSKKTFKNLQNTDLKVLLALDTLNIGGTETHVLSLAKELIKSNVNVVILSNEGPLSQEFQKLNCKIYTIKFPLTIINDYNENISYKNKIKEIVVKENINIIHAHQSPSGAICIDVAKDLRIPSIFTVHGLYYHDIVSTKLPLCSKVISVSTPVYNWLSKFNIQSTIIPNGINFDDYSFNNKNSIRSSLEIPENALLALYCSRLAWEKTKVCENLIRVCKDLRITEKIDVHAIILGDGPDLNKIREMADFVNNMLRIKFIHVLGSKTNVSDYYNACNCVIGTGRVAIEAIASYKPVIASGNHGYLGILNKSNIDNAWKVYFGDHDSWKINNASFLYNDLITIYQNKKDIIYNSKFNIEWAKNIFSISKVTEDIINIYKTSLQNF</sequence>